<dbReference type="Proteomes" id="UP000008917">
    <property type="component" value="Chromosome"/>
</dbReference>
<organism evidence="2 3">
    <name type="scientific">Variovorax paradoxus (strain EPS)</name>
    <dbReference type="NCBI Taxonomy" id="595537"/>
    <lineage>
        <taxon>Bacteria</taxon>
        <taxon>Pseudomonadati</taxon>
        <taxon>Pseudomonadota</taxon>
        <taxon>Betaproteobacteria</taxon>
        <taxon>Burkholderiales</taxon>
        <taxon>Comamonadaceae</taxon>
        <taxon>Variovorax</taxon>
    </lineage>
</organism>
<evidence type="ECO:0000313" key="2">
    <source>
        <dbReference type="EMBL" id="ADU38767.1"/>
    </source>
</evidence>
<feature type="signal peptide" evidence="1">
    <location>
        <begin position="1"/>
        <end position="33"/>
    </location>
</feature>
<dbReference type="SUPFAM" id="SSF48452">
    <property type="entry name" value="TPR-like"/>
    <property type="match status" value="1"/>
</dbReference>
<keyword evidence="1" id="KW-0732">Signal</keyword>
<dbReference type="EMBL" id="CP002417">
    <property type="protein sequence ID" value="ADU38767.1"/>
    <property type="molecule type" value="Genomic_DNA"/>
</dbReference>
<dbReference type="KEGG" id="vpe:Varpa_4603"/>
<dbReference type="eggNOG" id="COG4783">
    <property type="taxonomic scope" value="Bacteria"/>
</dbReference>
<accession>E6UWB0</accession>
<proteinExistence type="predicted"/>
<gene>
    <name evidence="2" type="ordered locus">Varpa_4603</name>
</gene>
<name>E6UWB0_VARPE</name>
<dbReference type="RefSeq" id="WP_013542977.1">
    <property type="nucleotide sequence ID" value="NC_014931.1"/>
</dbReference>
<dbReference type="STRING" id="595537.Varpa_4603"/>
<protein>
    <submittedName>
        <fullName evidence="2">Uncharacterized protein</fullName>
    </submittedName>
</protein>
<reference evidence="2 3" key="2">
    <citation type="journal article" date="2013" name="Genome Announc.">
        <title>Genome of the Root-Associated Plant Growth-Promoting Bacterium Variovorax paradoxus Strain EPS.</title>
        <authorList>
            <person name="Han J.I."/>
            <person name="Spain J.C."/>
            <person name="Leadbetter J.R."/>
            <person name="Ovchinnikova G."/>
            <person name="Goodwin L.A."/>
            <person name="Han C.S."/>
            <person name="Woyke T."/>
            <person name="Davenport K.W."/>
            <person name="Orwin P.M."/>
        </authorList>
    </citation>
    <scope>NUCLEOTIDE SEQUENCE [LARGE SCALE GENOMIC DNA]</scope>
    <source>
        <strain evidence="2 3">EPS</strain>
    </source>
</reference>
<dbReference type="Pfam" id="PF14559">
    <property type="entry name" value="TPR_19"/>
    <property type="match status" value="1"/>
</dbReference>
<dbReference type="HOGENOM" id="CLU_059885_0_0_4"/>
<reference evidence="3" key="1">
    <citation type="submission" date="2010-12" db="EMBL/GenBank/DDBJ databases">
        <title>Complete sequence of Variovorax paradoxus EPS.</title>
        <authorList>
            <consortium name="US DOE Joint Genome Institute"/>
            <person name="Lucas S."/>
            <person name="Copeland A."/>
            <person name="Lapidus A."/>
            <person name="Cheng J.-F."/>
            <person name="Goodwin L."/>
            <person name="Pitluck S."/>
            <person name="Teshima H."/>
            <person name="Detter J.C."/>
            <person name="Han C."/>
            <person name="Tapia R."/>
            <person name="Land M."/>
            <person name="Hauser L."/>
            <person name="Kyrpides N."/>
            <person name="Ivanova N."/>
            <person name="Ovchinnikova G."/>
            <person name="Orwin P."/>
            <person name="Han J.-I.G."/>
            <person name="Woyke T."/>
        </authorList>
    </citation>
    <scope>NUCLEOTIDE SEQUENCE [LARGE SCALE GENOMIC DNA]</scope>
    <source>
        <strain evidence="3">EPS</strain>
    </source>
</reference>
<dbReference type="AlphaFoldDB" id="E6UWB0"/>
<evidence type="ECO:0000256" key="1">
    <source>
        <dbReference type="SAM" id="SignalP"/>
    </source>
</evidence>
<sequence length="399" mass="43185">MRRRPPTRHALQAGAVSLFVALLMAAATTCVGAAPRVPTDDNEVVESLPAVAGWSREARTLRRELQQRPTDVTVAITAATRYLELARSQGDARYAGHAMGALAHWAALPPREAPPAVLVMRATIAQFLHDFDGAEALLKVALTRQPSNAQAWITLATIYRVRGRYDESDAACRALGRVGPALYALACIAENAGLRGNHDEARSTLKKLLDDPQLQAHEQAGTRQWLLTSLAEIEELAGRPAEADATYRRALQAERSGYLLLAYSDYLQRAGRPKEIPALLGTEARSDAVLLRMAIAARGLDGARADADELKARFGAAAERPGTTAVHAREEAMFALDVEGNAKRALDLARLNVKLQREPIDLLLFARAAVAAKDEPARAEVKALVRQTGLRDARVDALL</sequence>
<dbReference type="Gene3D" id="1.25.40.10">
    <property type="entry name" value="Tetratricopeptide repeat domain"/>
    <property type="match status" value="1"/>
</dbReference>
<evidence type="ECO:0000313" key="3">
    <source>
        <dbReference type="Proteomes" id="UP000008917"/>
    </source>
</evidence>
<feature type="chain" id="PRO_5003213277" evidence="1">
    <location>
        <begin position="34"/>
        <end position="399"/>
    </location>
</feature>
<dbReference type="InterPro" id="IPR011990">
    <property type="entry name" value="TPR-like_helical_dom_sf"/>
</dbReference>